<evidence type="ECO:0000313" key="5">
    <source>
        <dbReference type="Proteomes" id="UP000438429"/>
    </source>
</evidence>
<comment type="caution">
    <text evidence="4">The sequence shown here is derived from an EMBL/GenBank/DDBJ whole genome shotgun (WGS) entry which is preliminary data.</text>
</comment>
<sequence>MVLPEDFYSIFDDMQELSTRSDACISPEVTTDLTENKLDPHQTKAEFRAFSPGTSDIESDEFLLEDICPDQTASSPVSISSINECGSPDRDEGNPPSPLLTSSPYNKVCSKEVDQGWYEASTCTTGEEKAPLLTTTVSDETHVTHSNVKGISSENGDRLKPQSSEYMPSPVERPTYILKFEDEMTQKFSHPLYLDLCIENTCSINNCIFRSLHVSYDVELSRHRSFTPESMLSDWDDTGLNLDTLFEETRPESPQSNWLSDVRASSPESSASVEQHLSDVEYSTFCLEELFGDNRPDSPDSLTLWDKEGIRSSVDDCIAELRPQSPESVVSQSELRPLSPDSPVPQFRSLHNWLSDVRASSPESAASVEQHLSDVDVKYQAEDSCGVKSFELRSVCLPSISSDKEGIRSSVDDCIAELRPQSPESVVSQSELRPLSPDSPVPQFRSLHVSYDVELSRHRSFTPESMLSDWEDTGLYLDTLFEETRPESPLSVLSDSEIDKLFSSRALSPESVSADFDFSLFQNWLSDVRASSPESAASVEQHCLSPWITFGQMKNQHCNYYLEYSENRPVSPLSTVSDVEYSTFCLEELFGDNRPDSPDSLTLWGQTNCTNIMATTSPPLSAGRPLTYADVVRGCSVKYQAEDSCGVKSFELRSVCLPSISSDKEGIRSSVDDCIAELRPQSPESVVSQSELRPLSPDSPVPQFRSLHVSYDVELSRHRSFTPESMLSDWEDTGLYLDTLFEETRPESPLSVLSDSEIDKLFSSRALSPESVSTDFDFSLFQNWLSDVRASSPESAASVEQHCLSPWITFGQMKNQHCNYYLEYSENRPVSPLSTVSDVEYSTFCLEELFGDNRPDSPDSLTLWGQTNCTNIMATTSPPLSAGRPLTYADVVRGCSVKYQAEDSCGVKSFELRSVCLPSISSDKEGIRSSVDDCIAELRPQSPESVVSQSELRPLSPDSPVPQFRSLHVSYDVELSRHRSFTPESMLSDWDDTGLNLDTLFEETRPESPQSVLSDFEIDKLFSSRALSPESVSTDFDFSLFQNWLSDVRASSPESSASVEQHCLSPWITFGQMKNQHCNYYLEYSENRPVSPLSTVSDVEYSTFCLEELFGDNRPDSPDSLTLWGQTNCTNIMATTSPPLSAGRPLTYADVVRGCSVKYQAEDSCGVKSFELRSVCLPSISSDKEGIRSSVDDCIAELRPQSPESVVSQSELRPLSPDSPVPQFRSLHVSYNVELSRHRSFTPESMLSDWEDTGLYLDPLFEETRPESPQSVSSDSEIDKLSSSRALSPESVSSNYDFSLFQNWLSDVRASSPESAASVEQHCLSPWITFGQMKNQHYKEGIRSSVDDCIAELRPQSPESVVSQSELRPLSPDSPVPQFRSLHNWLSDVRASSPESAASVEQHCLSPWITFGQMKNQHYKEGIRSSVDDCIAELRPQSPESVVSQSELRPLSPDSPVPQFRSLHVSTTSFKTNLSESSKQKNVDLGHCQVFPTEMPPSSNDSVTLSTQKLELSIPGSVTQDSLCQRAEDSPDKILMPSESTPTPPGSGSPQLDQLLSDLEEMKFKFRPEALGSPLSDYSDISAKVDQSLNQKFEDLSPEDPCHTNDSYTTSGQDEPELVSITDLTNTSETIVPSNLCRAAKCPSDVPENYLADQFEEDSTTDIFQGKEKRESTTPCNVSRDVTEEISTESSHLWEVISVEAFQTEDLSSQSLSDLTPETVTSARHFSFDELNPYSSLNFDASSEEDGPRTSGQYSEESLVDHECFTPQPNSVEPKAERTSSSADEECGIIPGYEDMYTHMPPGYAEVVHSGAESPTFEYSDPEPYFDCNQGVSDFSEPDEPGSTTKSSGGLDYLSHSRVLEKVNRGVLLSSGSEDYEDAPFVHEPLHKVQEESEESIHYSEVSDDEFTLCEASQLPPACEIGTYDDTDNSLTREITAELGTMSESSDEEFLTTRIVRRRVVIQADELPDLPTQSVTEEQYKDESGHIVVKKVTRKIIRKCVSADGVEREEVSVEGAPQGSVSVAEGDRYSKVVKRTVLKSEGDHSEVTFAEGEGFSVSRQETAEGSKALGYISGFSRAELPHVVERETIKEDGTVVRRAHMRKGRTLRRTVVKGAGQRKRVLLEQVDSPRKGTKLCGLQQHLHQLFHQYHKEDEEDTDEDGVEEEE</sequence>
<proteinExistence type="predicted"/>
<reference evidence="4 5" key="1">
    <citation type="submission" date="2019-06" db="EMBL/GenBank/DDBJ databases">
        <title>Draft genomes of female and male turbot (Scophthalmus maximus).</title>
        <authorList>
            <person name="Xu H."/>
            <person name="Xu X.-W."/>
            <person name="Shao C."/>
            <person name="Chen S."/>
        </authorList>
    </citation>
    <scope>NUCLEOTIDE SEQUENCE [LARGE SCALE GENOMIC DNA]</scope>
    <source>
        <strain evidence="4">Ysfricsl-2016a</strain>
        <tissue evidence="4">Blood</tissue>
    </source>
</reference>
<feature type="compositionally biased region" description="Polar residues" evidence="3">
    <location>
        <begin position="72"/>
        <end position="84"/>
    </location>
</feature>
<feature type="region of interest" description="Disordered" evidence="3">
    <location>
        <begin position="248"/>
        <end position="273"/>
    </location>
</feature>
<feature type="region of interest" description="Disordered" evidence="3">
    <location>
        <begin position="72"/>
        <end position="104"/>
    </location>
</feature>
<keyword evidence="2" id="KW-0040">ANK repeat</keyword>
<evidence type="ECO:0000313" key="4">
    <source>
        <dbReference type="EMBL" id="KAF0037457.1"/>
    </source>
</evidence>
<feature type="region of interest" description="Disordered" evidence="3">
    <location>
        <begin position="1829"/>
        <end position="1851"/>
    </location>
</feature>
<feature type="region of interest" description="Disordered" evidence="3">
    <location>
        <begin position="1437"/>
        <end position="1459"/>
    </location>
</feature>
<evidence type="ECO:0000256" key="3">
    <source>
        <dbReference type="SAM" id="MobiDB-lite"/>
    </source>
</evidence>
<name>A0A6A4SVE1_SCOMX</name>
<dbReference type="InterPro" id="IPR051165">
    <property type="entry name" value="Multifunctional_ANK_Repeat"/>
</dbReference>
<feature type="compositionally biased region" description="Polar residues" evidence="3">
    <location>
        <begin position="325"/>
        <end position="334"/>
    </location>
</feature>
<protein>
    <submittedName>
        <fullName evidence="4">Uncharacterized protein</fullName>
    </submittedName>
</protein>
<feature type="region of interest" description="Disordered" evidence="3">
    <location>
        <begin position="1737"/>
        <end position="1784"/>
    </location>
</feature>
<accession>A0A6A4SVE1</accession>
<feature type="compositionally biased region" description="Basic and acidic residues" evidence="3">
    <location>
        <begin position="1592"/>
        <end position="1603"/>
    </location>
</feature>
<dbReference type="Proteomes" id="UP000438429">
    <property type="component" value="Unassembled WGS sequence"/>
</dbReference>
<feature type="region of interest" description="Disordered" evidence="3">
    <location>
        <begin position="1592"/>
        <end position="1616"/>
    </location>
</feature>
<dbReference type="EMBL" id="VEVO01000009">
    <property type="protein sequence ID" value="KAF0037457.1"/>
    <property type="molecule type" value="Genomic_DNA"/>
</dbReference>
<keyword evidence="1" id="KW-0677">Repeat</keyword>
<evidence type="ECO:0000256" key="1">
    <source>
        <dbReference type="ARBA" id="ARBA00022737"/>
    </source>
</evidence>
<feature type="compositionally biased region" description="Polar residues" evidence="3">
    <location>
        <begin position="1438"/>
        <end position="1447"/>
    </location>
</feature>
<gene>
    <name evidence="4" type="ORF">F2P81_010331</name>
</gene>
<feature type="compositionally biased region" description="Polar residues" evidence="3">
    <location>
        <begin position="144"/>
        <end position="154"/>
    </location>
</feature>
<feature type="compositionally biased region" description="Polar residues" evidence="3">
    <location>
        <begin position="1604"/>
        <end position="1613"/>
    </location>
</feature>
<feature type="region of interest" description="Disordered" evidence="3">
    <location>
        <begin position="322"/>
        <end position="343"/>
    </location>
</feature>
<organism evidence="4 5">
    <name type="scientific">Scophthalmus maximus</name>
    <name type="common">Turbot</name>
    <name type="synonym">Psetta maxima</name>
    <dbReference type="NCBI Taxonomy" id="52904"/>
    <lineage>
        <taxon>Eukaryota</taxon>
        <taxon>Metazoa</taxon>
        <taxon>Chordata</taxon>
        <taxon>Craniata</taxon>
        <taxon>Vertebrata</taxon>
        <taxon>Euteleostomi</taxon>
        <taxon>Actinopterygii</taxon>
        <taxon>Neopterygii</taxon>
        <taxon>Teleostei</taxon>
        <taxon>Neoteleostei</taxon>
        <taxon>Acanthomorphata</taxon>
        <taxon>Carangaria</taxon>
        <taxon>Pleuronectiformes</taxon>
        <taxon>Pleuronectoidei</taxon>
        <taxon>Scophthalmidae</taxon>
        <taxon>Scophthalmus</taxon>
    </lineage>
</organism>
<feature type="region of interest" description="Disordered" evidence="3">
    <location>
        <begin position="144"/>
        <end position="168"/>
    </location>
</feature>
<evidence type="ECO:0000256" key="2">
    <source>
        <dbReference type="ARBA" id="ARBA00023043"/>
    </source>
</evidence>
<dbReference type="PANTHER" id="PTHR24123">
    <property type="entry name" value="ANKYRIN REPEAT-CONTAINING"/>
    <property type="match status" value="1"/>
</dbReference>
<feature type="region of interest" description="Disordered" evidence="3">
    <location>
        <begin position="1532"/>
        <end position="1551"/>
    </location>
</feature>
<dbReference type="PANTHER" id="PTHR24123:SF141">
    <property type="entry name" value="ANKYRIN 2, ISOFORM U"/>
    <property type="match status" value="1"/>
</dbReference>